<keyword evidence="1" id="KW-0732">Signal</keyword>
<accession>A0AA39N2V0</accession>
<feature type="signal peptide" evidence="1">
    <location>
        <begin position="1"/>
        <end position="16"/>
    </location>
</feature>
<keyword evidence="3" id="KW-1185">Reference proteome</keyword>
<comment type="caution">
    <text evidence="2">The sequence shown here is derived from an EMBL/GenBank/DDBJ whole genome shotgun (WGS) entry which is preliminary data.</text>
</comment>
<dbReference type="AlphaFoldDB" id="A0AA39N2V0"/>
<reference evidence="2" key="1">
    <citation type="submission" date="2023-06" db="EMBL/GenBank/DDBJ databases">
        <authorList>
            <consortium name="Lawrence Berkeley National Laboratory"/>
            <person name="Ahrendt S."/>
            <person name="Sahu N."/>
            <person name="Indic B."/>
            <person name="Wong-Bajracharya J."/>
            <person name="Merenyi Z."/>
            <person name="Ke H.-M."/>
            <person name="Monk M."/>
            <person name="Kocsube S."/>
            <person name="Drula E."/>
            <person name="Lipzen A."/>
            <person name="Balint B."/>
            <person name="Henrissat B."/>
            <person name="Andreopoulos B."/>
            <person name="Martin F.M."/>
            <person name="Harder C.B."/>
            <person name="Rigling D."/>
            <person name="Ford K.L."/>
            <person name="Foster G.D."/>
            <person name="Pangilinan J."/>
            <person name="Papanicolaou A."/>
            <person name="Barry K."/>
            <person name="LaButti K."/>
            <person name="Viragh M."/>
            <person name="Koriabine M."/>
            <person name="Yan M."/>
            <person name="Riley R."/>
            <person name="Champramary S."/>
            <person name="Plett K.L."/>
            <person name="Tsai I.J."/>
            <person name="Slot J."/>
            <person name="Sipos G."/>
            <person name="Plett J."/>
            <person name="Nagy L.G."/>
            <person name="Grigoriev I.V."/>
        </authorList>
    </citation>
    <scope>NUCLEOTIDE SEQUENCE</scope>
    <source>
        <strain evidence="2">FPL87.14</strain>
    </source>
</reference>
<name>A0AA39N2V0_9AGAR</name>
<evidence type="ECO:0000313" key="2">
    <source>
        <dbReference type="EMBL" id="KAK0455150.1"/>
    </source>
</evidence>
<gene>
    <name evidence="2" type="ORF">EV421DRAFT_1730169</name>
</gene>
<feature type="chain" id="PRO_5041415293" evidence="1">
    <location>
        <begin position="17"/>
        <end position="205"/>
    </location>
</feature>
<evidence type="ECO:0000313" key="3">
    <source>
        <dbReference type="Proteomes" id="UP001175226"/>
    </source>
</evidence>
<dbReference type="Proteomes" id="UP001175226">
    <property type="component" value="Unassembled WGS sequence"/>
</dbReference>
<protein>
    <submittedName>
        <fullName evidence="2">Uncharacterized protein</fullName>
    </submittedName>
</protein>
<sequence>MASACLLLLVALPSEAWNHVIVTDKLWISKTGKNQKNRSKKINGTMHCKYCDPDCSGLGKKGHDKAKTFVIKTAEAWEEHGQKTKSKKVKVQDTTGYWNNFELLSRRLYITTGADIPAQSQACLVEAMDMDSSIVTHEFCSQDSKLTIAKCFRQFAGVELDLLAYNFNVDEWQVQGDTSVSFLTLENSAMSPLNQFFEKVEDQEY</sequence>
<evidence type="ECO:0000256" key="1">
    <source>
        <dbReference type="SAM" id="SignalP"/>
    </source>
</evidence>
<proteinExistence type="predicted"/>
<organism evidence="2 3">
    <name type="scientific">Armillaria borealis</name>
    <dbReference type="NCBI Taxonomy" id="47425"/>
    <lineage>
        <taxon>Eukaryota</taxon>
        <taxon>Fungi</taxon>
        <taxon>Dikarya</taxon>
        <taxon>Basidiomycota</taxon>
        <taxon>Agaricomycotina</taxon>
        <taxon>Agaricomycetes</taxon>
        <taxon>Agaricomycetidae</taxon>
        <taxon>Agaricales</taxon>
        <taxon>Marasmiineae</taxon>
        <taxon>Physalacriaceae</taxon>
        <taxon>Armillaria</taxon>
    </lineage>
</organism>
<dbReference type="EMBL" id="JAUEPT010000002">
    <property type="protein sequence ID" value="KAK0455150.1"/>
    <property type="molecule type" value="Genomic_DNA"/>
</dbReference>